<accession>A0ABT6BND9</accession>
<feature type="transmembrane region" description="Helical" evidence="1">
    <location>
        <begin position="206"/>
        <end position="224"/>
    </location>
</feature>
<feature type="transmembrane region" description="Helical" evidence="1">
    <location>
        <begin position="12"/>
        <end position="32"/>
    </location>
</feature>
<comment type="caution">
    <text evidence="2">The sequence shown here is derived from an EMBL/GenBank/DDBJ whole genome shotgun (WGS) entry which is preliminary data.</text>
</comment>
<feature type="transmembrane region" description="Helical" evidence="1">
    <location>
        <begin position="236"/>
        <end position="253"/>
    </location>
</feature>
<feature type="transmembrane region" description="Helical" evidence="1">
    <location>
        <begin position="141"/>
        <end position="168"/>
    </location>
</feature>
<dbReference type="Proteomes" id="UP001321344">
    <property type="component" value="Unassembled WGS sequence"/>
</dbReference>
<keyword evidence="3" id="KW-1185">Reference proteome</keyword>
<evidence type="ECO:0000256" key="1">
    <source>
        <dbReference type="SAM" id="Phobius"/>
    </source>
</evidence>
<dbReference type="SUPFAM" id="SSF48452">
    <property type="entry name" value="TPR-like"/>
    <property type="match status" value="1"/>
</dbReference>
<dbReference type="EMBL" id="JARJOW010000013">
    <property type="protein sequence ID" value="MDF5691800.1"/>
    <property type="molecule type" value="Genomic_DNA"/>
</dbReference>
<feature type="transmembrane region" description="Helical" evidence="1">
    <location>
        <begin position="110"/>
        <end position="126"/>
    </location>
</feature>
<organism evidence="2 3">
    <name type="scientific">Aquirufa aurantiipilula</name>
    <dbReference type="NCBI Taxonomy" id="2696561"/>
    <lineage>
        <taxon>Bacteria</taxon>
        <taxon>Pseudomonadati</taxon>
        <taxon>Bacteroidota</taxon>
        <taxon>Cytophagia</taxon>
        <taxon>Cytophagales</taxon>
        <taxon>Flectobacillaceae</taxon>
        <taxon>Aquirufa</taxon>
    </lineage>
</organism>
<feature type="transmembrane region" description="Helical" evidence="1">
    <location>
        <begin position="78"/>
        <end position="98"/>
    </location>
</feature>
<gene>
    <name evidence="2" type="ORF">PQG43_13090</name>
</gene>
<name>A0ABT6BND9_9BACT</name>
<dbReference type="RefSeq" id="WP_276344947.1">
    <property type="nucleotide sequence ID" value="NZ_JARJOW010000013.1"/>
</dbReference>
<evidence type="ECO:0000313" key="3">
    <source>
        <dbReference type="Proteomes" id="UP001321344"/>
    </source>
</evidence>
<feature type="transmembrane region" description="Helical" evidence="1">
    <location>
        <begin position="180"/>
        <end position="200"/>
    </location>
</feature>
<dbReference type="Gene3D" id="1.25.40.10">
    <property type="entry name" value="Tetratricopeptide repeat domain"/>
    <property type="match status" value="1"/>
</dbReference>
<keyword evidence="1" id="KW-1133">Transmembrane helix</keyword>
<proteinExistence type="predicted"/>
<evidence type="ECO:0008006" key="4">
    <source>
        <dbReference type="Google" id="ProtNLM"/>
    </source>
</evidence>
<keyword evidence="1" id="KW-0812">Transmembrane</keyword>
<feature type="transmembrane region" description="Helical" evidence="1">
    <location>
        <begin position="305"/>
        <end position="325"/>
    </location>
</feature>
<keyword evidence="1" id="KW-0472">Membrane</keyword>
<evidence type="ECO:0000313" key="2">
    <source>
        <dbReference type="EMBL" id="MDF5691800.1"/>
    </source>
</evidence>
<dbReference type="InterPro" id="IPR011990">
    <property type="entry name" value="TPR-like_helical_dom_sf"/>
</dbReference>
<sequence>MKQRIDQIPAIWFLFSSLLSIFCLGIYVWGGIEGLAWKEISELIPQSVSLFPESNTNLQSSIFLVRQHYYVQSISPEFWPILLGAILGIIGLALLGQFVQSWAKISWKQIFLGILIWCGIIFWRNVDLSAMEWFSFLHSPWVMIASVAIALLSILSSSAIPSFLLEISHSSDKVSSQKKYMGFMLFYLINLILSMGNLWGFWTSTLYVPTFILLEISFALGMARSLRLEEKSQQKLYAALFLLSHSILIPFLWNNNEVGIRALESWGIMTHIAMCLLFPVFLWTNFKEPIQQNLAIYKVIHKAHFIPLFLIQIGVFIVCVSWVFARQGTAWHQIVAAYYNEQGDVEHFGGDRMLEEMVYKNAMIHSKLNQKSNLSLARISQAAGDVEKQAYYLQTSQIKYPLEKTFVALANIYGNENQWFESLFTLKKAQQLFPESAPIATQLSRAYEQLKQIDSAAYYAVMAKELAPKSPMNEANLLYFDVHHGSQLVHKDEIDSWSTSSDHAVKSNLLAKLWKNKQALPREFNQEAFAVQVDVRDFALLYNSSLYFKGQLDLYPIQEWIKDPNWLQKFPEITFLDAWQDYYHQQPLRALNKLDLLVQKENESKAIEYRLILQHWKLALLEIKAKVKIENFEQARAAIQSYPFSVGILQQALPLLHQAKKHQEAYQASLAAVQWNEELAEFYPMYIQEAFQQGEISYAEEAMARLKKLDPELFQSYTVTFAKAKEKAINRQKFN</sequence>
<protein>
    <recommendedName>
        <fullName evidence="4">Tetratricopeptide repeat protein</fullName>
    </recommendedName>
</protein>
<reference evidence="2 3" key="1">
    <citation type="submission" date="2023-03" db="EMBL/GenBank/DDBJ databases">
        <title>Genome sequencing of Aquirufa.</title>
        <authorList>
            <person name="Pitt A."/>
            <person name="Hahn M.W."/>
        </authorList>
    </citation>
    <scope>NUCLEOTIDE SEQUENCE [LARGE SCALE GENOMIC DNA]</scope>
    <source>
        <strain evidence="2 3">WAEICH-18A</strain>
    </source>
</reference>
<feature type="transmembrane region" description="Helical" evidence="1">
    <location>
        <begin position="265"/>
        <end position="284"/>
    </location>
</feature>